<evidence type="ECO:0000256" key="1">
    <source>
        <dbReference type="SAM" id="MobiDB-lite"/>
    </source>
</evidence>
<dbReference type="EMBL" id="CP001860">
    <property type="protein sequence ID" value="ADB59680.1"/>
    <property type="molecule type" value="Genomic_DNA"/>
</dbReference>
<name>D2RX68_HALTV</name>
<evidence type="ECO:0000313" key="2">
    <source>
        <dbReference type="EMBL" id="ADB59680.1"/>
    </source>
</evidence>
<evidence type="ECO:0008006" key="4">
    <source>
        <dbReference type="Google" id="ProtNLM"/>
    </source>
</evidence>
<evidence type="ECO:0000313" key="3">
    <source>
        <dbReference type="Proteomes" id="UP000001903"/>
    </source>
</evidence>
<dbReference type="HOGENOM" id="CLU_764210_0_0_2"/>
<organism evidence="2 3">
    <name type="scientific">Haloterrigena turkmenica (strain ATCC 51198 / DSM 5511 / JCM 9101 / NCIMB 13204 / VKM B-1734 / 4k)</name>
    <name type="common">Halococcus turkmenicus</name>
    <dbReference type="NCBI Taxonomy" id="543526"/>
    <lineage>
        <taxon>Archaea</taxon>
        <taxon>Methanobacteriati</taxon>
        <taxon>Methanobacteriota</taxon>
        <taxon>Stenosarchaea group</taxon>
        <taxon>Halobacteria</taxon>
        <taxon>Halobacteriales</taxon>
        <taxon>Natrialbaceae</taxon>
        <taxon>Haloterrigena</taxon>
    </lineage>
</organism>
<dbReference type="eggNOG" id="arCOG02829">
    <property type="taxonomic scope" value="Archaea"/>
</dbReference>
<dbReference type="KEGG" id="htu:Htur_0784"/>
<feature type="region of interest" description="Disordered" evidence="1">
    <location>
        <begin position="17"/>
        <end position="58"/>
    </location>
</feature>
<sequence length="378" mass="41787">MYRRTALTAAVSLVAVSAGCTGSKDERPSDSEPEDADDNQTDDAESVNETEEELTLETFEYPEAVDQDGFRRNLASVHADRLEEAGSFQLTRETETTRQHGSDDEKTVTTVNGDTILHTRDEDGYLTTEKWSDPTTGGGDVLVRSSNGFDERYRTEDQSRLDADIDGSVTLGALLDAAMFEASELDERDGTPVVVFESVDVINASALERVQRMERYDDLEASIVVSEGGVVGYQWKLEGERFDRPRKIRESGTFEDVGEATLEEPDWVDEARERALELSIEPAADESSFIVTVERGEPIPSGAQINFFAGTQLRGELNKEITQEDTLYLYNDGGQLGTSVNSEPNSGSELQTDFADLSIRTESGLIVYKGRYDAYAEE</sequence>
<dbReference type="AlphaFoldDB" id="D2RX68"/>
<proteinExistence type="predicted"/>
<dbReference type="Proteomes" id="UP000001903">
    <property type="component" value="Chromosome"/>
</dbReference>
<keyword evidence="3" id="KW-1185">Reference proteome</keyword>
<reference evidence="2 3" key="1">
    <citation type="journal article" date="2010" name="Stand. Genomic Sci.">
        <title>Complete genome sequence of Haloterrigena turkmenica type strain (4k).</title>
        <authorList>
            <person name="Saunders E."/>
            <person name="Tindall B.J."/>
            <person name="Fahnrich R."/>
            <person name="Lapidus A."/>
            <person name="Copeland A."/>
            <person name="Del Rio T.G."/>
            <person name="Lucas S."/>
            <person name="Chen F."/>
            <person name="Tice H."/>
            <person name="Cheng J.F."/>
            <person name="Han C."/>
            <person name="Detter J.C."/>
            <person name="Bruce D."/>
            <person name="Goodwin L."/>
            <person name="Chain P."/>
            <person name="Pitluck S."/>
            <person name="Pati A."/>
            <person name="Ivanova N."/>
            <person name="Mavromatis K."/>
            <person name="Chen A."/>
            <person name="Palaniappan K."/>
            <person name="Land M."/>
            <person name="Hauser L."/>
            <person name="Chang Y.J."/>
            <person name="Jeffries C.D."/>
            <person name="Brettin T."/>
            <person name="Rohde M."/>
            <person name="Goker M."/>
            <person name="Bristow J."/>
            <person name="Eisen J.A."/>
            <person name="Markowitz V."/>
            <person name="Hugenholtz P."/>
            <person name="Klenk H.P."/>
            <person name="Kyrpides N.C."/>
        </authorList>
    </citation>
    <scope>NUCLEOTIDE SEQUENCE [LARGE SCALE GENOMIC DNA]</scope>
    <source>
        <strain evidence="3">ATCC 51198 / DSM 5511 / JCM 9101 / NCIMB 13204 / VKM B-1734 / 4k</strain>
    </source>
</reference>
<gene>
    <name evidence="2" type="ordered locus">Htur_0784</name>
</gene>
<accession>D2RX68</accession>
<dbReference type="PROSITE" id="PS51257">
    <property type="entry name" value="PROKAR_LIPOPROTEIN"/>
    <property type="match status" value="1"/>
</dbReference>
<feature type="compositionally biased region" description="Acidic residues" evidence="1">
    <location>
        <begin position="31"/>
        <end position="55"/>
    </location>
</feature>
<protein>
    <recommendedName>
        <fullName evidence="4">Lipoprotein</fullName>
    </recommendedName>
</protein>
<feature type="region of interest" description="Disordered" evidence="1">
    <location>
        <begin position="85"/>
        <end position="108"/>
    </location>
</feature>
<feature type="compositionally biased region" description="Basic and acidic residues" evidence="1">
    <location>
        <begin position="92"/>
        <end position="107"/>
    </location>
</feature>